<sequence length="220" mass="26180">LIQLLLICSNRSQKFVEFFFDALFKYLQKEENLLAVFKYLLNFCIELRICKQFNQTQLPHTKWFQESQNASEMSSTGVQQLMTLLIISTQKQIQCRFQNKICTYEQQFLFSVNQLIQMLINLKNTKKIYILQFLDAVQSYSLTLNQEQLQLLLSAFDDNEVLQLYEAGVIENCAQSAYIFCFQAERRRQDGQDYKVMLEMSLRLFKKFGLKLEYSEIKRQ</sequence>
<organism evidence="1">
    <name type="scientific">Trepomonas sp. PC1</name>
    <dbReference type="NCBI Taxonomy" id="1076344"/>
    <lineage>
        <taxon>Eukaryota</taxon>
        <taxon>Metamonada</taxon>
        <taxon>Diplomonadida</taxon>
        <taxon>Hexamitidae</taxon>
        <taxon>Hexamitinae</taxon>
        <taxon>Trepomonas</taxon>
    </lineage>
</organism>
<feature type="non-terminal residue" evidence="1">
    <location>
        <position position="1"/>
    </location>
</feature>
<gene>
    <name evidence="1" type="ORF">TPC1_10126</name>
</gene>
<accession>A0A146KIN6</accession>
<proteinExistence type="predicted"/>
<dbReference type="AlphaFoldDB" id="A0A146KIN6"/>
<evidence type="ECO:0000313" key="1">
    <source>
        <dbReference type="EMBL" id="JAP96513.1"/>
    </source>
</evidence>
<reference evidence="1" key="1">
    <citation type="submission" date="2015-07" db="EMBL/GenBank/DDBJ databases">
        <title>Adaptation to a free-living lifestyle via gene acquisitions in the diplomonad Trepomonas sp. PC1.</title>
        <authorList>
            <person name="Xu F."/>
            <person name="Jerlstrom-Hultqvist J."/>
            <person name="Kolisko M."/>
            <person name="Simpson A.G.B."/>
            <person name="Roger A.J."/>
            <person name="Svard S.G."/>
            <person name="Andersson J.O."/>
        </authorList>
    </citation>
    <scope>NUCLEOTIDE SEQUENCE</scope>
    <source>
        <strain evidence="1">PC1</strain>
    </source>
</reference>
<name>A0A146KIN6_9EUKA</name>
<feature type="non-terminal residue" evidence="1">
    <location>
        <position position="220"/>
    </location>
</feature>
<protein>
    <submittedName>
        <fullName evidence="1">Uncharacterized protein</fullName>
    </submittedName>
</protein>
<dbReference type="EMBL" id="GDID01000093">
    <property type="protein sequence ID" value="JAP96513.1"/>
    <property type="molecule type" value="Transcribed_RNA"/>
</dbReference>